<keyword evidence="3" id="KW-1185">Reference proteome</keyword>
<organism evidence="2 3">
    <name type="scientific">Candidatus Chazhemtobacterium aquaticus</name>
    <dbReference type="NCBI Taxonomy" id="2715735"/>
    <lineage>
        <taxon>Bacteria</taxon>
        <taxon>Candidatus Chazhemtobacteraceae</taxon>
        <taxon>Candidatus Chazhemtobacterium</taxon>
    </lineage>
</organism>
<feature type="transmembrane region" description="Helical" evidence="1">
    <location>
        <begin position="354"/>
        <end position="371"/>
    </location>
</feature>
<sequence>MKFKLSAKTKLNLKSILPPFIYLLLTSLLIFLNYEPNTWFTGWDNLHPEFNPDINLKRALDTTWQEYQSLGLVGGMGHAADLLRQLFLIPFYSFLHPSLIRYLFAFITLTLGPIGTYLLTRHTLTNFPRFSINTKIIASFFAGLFYLLNLGTLQTFYAPFETFIAFYASLPWLLLSVFVYLDSPTRRHLLFLILVNLLSTPSFYIQTLFLVYLFTLLPIIITHLLKKEALLQKISTLFFLSLITLITHAFWLFPVAHFTLNNASVTLTSAQNHLGTQDVALRNQEFGDLKNVTLLKGFWFDFVSLNPATDKFEIMMGPWTDHLNQPVVLIIGYSFFVLVLIGLFYSLKKRLPHSIPLAFTLFLSLFFLINSNPPTGFLFDFLTDQIPLLGQSFRSVYTKWSTPAALSYSLFFSIGVIFLLDLFSFLHTHLTTFITSFTLILTLLIFSGPMFQGHLIYPAMKQSIPDAYFQLFDFFDHQDKNTRIANLPQHTLWGWQFYNWGYQGSGFLWYGIEQPILDRAFDTWSSASENYYHQISQAIYSQNLTQLENLIDQYQINWFILDRSLIIPASTSQKALFIPQIEKLLNQSDKIDHISDFDFISVYQTNPSTQPQNFFSTKAFNPQPIIFADPELDTTQFNLLETPSVNRSTTKNEATNCDPYNSTSYTKTIAPDKITYTSINANLCDHFTYPQLPHAYGYKITIDHQNISGQPLLVCLESYASGTCLIYQYLDTDSNHPFTTSTLTVPPMNPQDYGYTLHLYNYSIGRLKTENAWRQIEIQPLNPTTFDLTPNSSTHPYTQLNTTQKRAYSLYTASASSSQANSLLVLNQAYDEGWKAYQANFFSQKLPNWLLYLNSLLLVPIPEDQHIIANDWANGWLLPQDDSHLIIVYRPQLFQFFGFSLLLFLPLLTFLHPNKQD</sequence>
<feature type="transmembrane region" description="Helical" evidence="1">
    <location>
        <begin position="163"/>
        <end position="181"/>
    </location>
</feature>
<protein>
    <recommendedName>
        <fullName evidence="4">Membrane protein 6-pyruvoyl-tetrahydropterin synthase-related domain-containing protein</fullName>
    </recommendedName>
</protein>
<dbReference type="EMBL" id="CP047901">
    <property type="protein sequence ID" value="QHO63009.1"/>
    <property type="molecule type" value="Genomic_DNA"/>
</dbReference>
<feature type="transmembrane region" description="Helical" evidence="1">
    <location>
        <begin position="99"/>
        <end position="120"/>
    </location>
</feature>
<keyword evidence="1" id="KW-1133">Transmembrane helix</keyword>
<feature type="transmembrane region" description="Helical" evidence="1">
    <location>
        <begin position="132"/>
        <end position="151"/>
    </location>
</feature>
<dbReference type="Proteomes" id="UP000463983">
    <property type="component" value="Chromosome"/>
</dbReference>
<keyword evidence="1" id="KW-0812">Transmembrane</keyword>
<name>A0A857N6I1_9BACT</name>
<feature type="transmembrane region" description="Helical" evidence="1">
    <location>
        <begin position="12"/>
        <end position="34"/>
    </location>
</feature>
<feature type="transmembrane region" description="Helical" evidence="1">
    <location>
        <begin position="237"/>
        <end position="260"/>
    </location>
</feature>
<keyword evidence="1" id="KW-0472">Membrane</keyword>
<gene>
    <name evidence="2" type="ORF">MICH65_0028</name>
</gene>
<evidence type="ECO:0000256" key="1">
    <source>
        <dbReference type="SAM" id="Phobius"/>
    </source>
</evidence>
<feature type="transmembrane region" description="Helical" evidence="1">
    <location>
        <begin position="893"/>
        <end position="911"/>
    </location>
</feature>
<dbReference type="AlphaFoldDB" id="A0A857N6I1"/>
<feature type="transmembrane region" description="Helical" evidence="1">
    <location>
        <begin position="430"/>
        <end position="451"/>
    </location>
</feature>
<feature type="transmembrane region" description="Helical" evidence="1">
    <location>
        <begin position="405"/>
        <end position="423"/>
    </location>
</feature>
<evidence type="ECO:0008006" key="4">
    <source>
        <dbReference type="Google" id="ProtNLM"/>
    </source>
</evidence>
<proteinExistence type="predicted"/>
<dbReference type="RefSeq" id="WP_161931418.1">
    <property type="nucleotide sequence ID" value="NZ_CP047901.1"/>
</dbReference>
<reference evidence="3" key="1">
    <citation type="journal article" date="2020" name="Microorganisms">
        <title>Complete Genome of a Member of a New Bacterial Lineage in the Microgenomates Group Reveals an Unusual Nucleotide Composition Disparity Between Two Strands of DNA and Limited Metabolic Potential.</title>
        <authorList>
            <person name="Kadnikov V.V."/>
            <person name="Mardanov A.V."/>
            <person name="Beletsky A.V."/>
            <person name="Karnachuk O.V."/>
            <person name="Ravin N.V."/>
        </authorList>
    </citation>
    <scope>NUCLEOTIDE SEQUENCE [LARGE SCALE GENOMIC DNA]</scope>
</reference>
<feature type="transmembrane region" description="Helical" evidence="1">
    <location>
        <begin position="210"/>
        <end position="225"/>
    </location>
</feature>
<evidence type="ECO:0000313" key="2">
    <source>
        <dbReference type="EMBL" id="QHO63009.1"/>
    </source>
</evidence>
<feature type="transmembrane region" description="Helical" evidence="1">
    <location>
        <begin position="327"/>
        <end position="347"/>
    </location>
</feature>
<dbReference type="KEGG" id="caqa:MICH65_0028"/>
<accession>A0A857N6I1</accession>
<evidence type="ECO:0000313" key="3">
    <source>
        <dbReference type="Proteomes" id="UP000463983"/>
    </source>
</evidence>